<accession>A0AAN9A3N7</accession>
<evidence type="ECO:0000313" key="3">
    <source>
        <dbReference type="Proteomes" id="UP001381693"/>
    </source>
</evidence>
<dbReference type="EMBL" id="JAXCGZ010015101">
    <property type="protein sequence ID" value="KAK7071305.1"/>
    <property type="molecule type" value="Genomic_DNA"/>
</dbReference>
<comment type="caution">
    <text evidence="2">The sequence shown here is derived from an EMBL/GenBank/DDBJ whole genome shotgun (WGS) entry which is preliminary data.</text>
</comment>
<evidence type="ECO:0000256" key="1">
    <source>
        <dbReference type="SAM" id="MobiDB-lite"/>
    </source>
</evidence>
<protein>
    <submittedName>
        <fullName evidence="2">Uncharacterized protein</fullName>
    </submittedName>
</protein>
<gene>
    <name evidence="2" type="ORF">SK128_028289</name>
</gene>
<name>A0AAN9A3N7_HALRR</name>
<proteinExistence type="predicted"/>
<dbReference type="AlphaFoldDB" id="A0AAN9A3N7"/>
<reference evidence="2 3" key="1">
    <citation type="submission" date="2023-11" db="EMBL/GenBank/DDBJ databases">
        <title>Halocaridina rubra genome assembly.</title>
        <authorList>
            <person name="Smith C."/>
        </authorList>
    </citation>
    <scope>NUCLEOTIDE SEQUENCE [LARGE SCALE GENOMIC DNA]</scope>
    <source>
        <strain evidence="2">EP-1</strain>
        <tissue evidence="2">Whole</tissue>
    </source>
</reference>
<dbReference type="Proteomes" id="UP001381693">
    <property type="component" value="Unassembled WGS sequence"/>
</dbReference>
<sequence length="56" mass="6264">MFGDGSVPGGNNNDRRGSWASGGCVGRRVWKRYTGFIRPLPPPPTDYTYKYALRSK</sequence>
<organism evidence="2 3">
    <name type="scientific">Halocaridina rubra</name>
    <name type="common">Hawaiian red shrimp</name>
    <dbReference type="NCBI Taxonomy" id="373956"/>
    <lineage>
        <taxon>Eukaryota</taxon>
        <taxon>Metazoa</taxon>
        <taxon>Ecdysozoa</taxon>
        <taxon>Arthropoda</taxon>
        <taxon>Crustacea</taxon>
        <taxon>Multicrustacea</taxon>
        <taxon>Malacostraca</taxon>
        <taxon>Eumalacostraca</taxon>
        <taxon>Eucarida</taxon>
        <taxon>Decapoda</taxon>
        <taxon>Pleocyemata</taxon>
        <taxon>Caridea</taxon>
        <taxon>Atyoidea</taxon>
        <taxon>Atyidae</taxon>
        <taxon>Halocaridina</taxon>
    </lineage>
</organism>
<keyword evidence="3" id="KW-1185">Reference proteome</keyword>
<feature type="region of interest" description="Disordered" evidence="1">
    <location>
        <begin position="1"/>
        <end position="22"/>
    </location>
</feature>
<evidence type="ECO:0000313" key="2">
    <source>
        <dbReference type="EMBL" id="KAK7071305.1"/>
    </source>
</evidence>
<feature type="non-terminal residue" evidence="2">
    <location>
        <position position="56"/>
    </location>
</feature>